<evidence type="ECO:0000313" key="12">
    <source>
        <dbReference type="EMBL" id="EGC39792.1"/>
    </source>
</evidence>
<reference evidence="13" key="1">
    <citation type="journal article" date="2011" name="Genome Biol.">
        <title>Comparative genomics of the social amoebae Dictyostelium discoideum and Dictyostelium purpureum.</title>
        <authorList>
            <consortium name="US DOE Joint Genome Institute (JGI-PGF)"/>
            <person name="Sucgang R."/>
            <person name="Kuo A."/>
            <person name="Tian X."/>
            <person name="Salerno W."/>
            <person name="Parikh A."/>
            <person name="Feasley C.L."/>
            <person name="Dalin E."/>
            <person name="Tu H."/>
            <person name="Huang E."/>
            <person name="Barry K."/>
            <person name="Lindquist E."/>
            <person name="Shapiro H."/>
            <person name="Bruce D."/>
            <person name="Schmutz J."/>
            <person name="Salamov A."/>
            <person name="Fey P."/>
            <person name="Gaudet P."/>
            <person name="Anjard C."/>
            <person name="Babu M.M."/>
            <person name="Basu S."/>
            <person name="Bushmanova Y."/>
            <person name="van der Wel H."/>
            <person name="Katoh-Kurasawa M."/>
            <person name="Dinh C."/>
            <person name="Coutinho P.M."/>
            <person name="Saito T."/>
            <person name="Elias M."/>
            <person name="Schaap P."/>
            <person name="Kay R.R."/>
            <person name="Henrissat B."/>
            <person name="Eichinger L."/>
            <person name="Rivero F."/>
            <person name="Putnam N.H."/>
            <person name="West C.M."/>
            <person name="Loomis W.F."/>
            <person name="Chisholm R.L."/>
            <person name="Shaulsky G."/>
            <person name="Strassmann J.E."/>
            <person name="Queller D.C."/>
            <person name="Kuspa A."/>
            <person name="Grigoriev I.V."/>
        </authorList>
    </citation>
    <scope>NUCLEOTIDE SEQUENCE [LARGE SCALE GENOMIC DNA]</scope>
    <source>
        <strain evidence="13">QSDP1</strain>
    </source>
</reference>
<name>F0Z8D1_DICPU</name>
<evidence type="ECO:0000256" key="7">
    <source>
        <dbReference type="ARBA" id="ARBA00023170"/>
    </source>
</evidence>
<proteinExistence type="inferred from homology"/>
<feature type="transmembrane region" description="Helical" evidence="10">
    <location>
        <begin position="241"/>
        <end position="266"/>
    </location>
</feature>
<evidence type="ECO:0000256" key="3">
    <source>
        <dbReference type="ARBA" id="ARBA00022692"/>
    </source>
</evidence>
<feature type="transmembrane region" description="Helical" evidence="10">
    <location>
        <begin position="350"/>
        <end position="369"/>
    </location>
</feature>
<feature type="transmembrane region" description="Helical" evidence="10">
    <location>
        <begin position="168"/>
        <end position="191"/>
    </location>
</feature>
<feature type="transmembrane region" description="Helical" evidence="10">
    <location>
        <begin position="119"/>
        <end position="136"/>
    </location>
</feature>
<dbReference type="RefSeq" id="XP_003283659.1">
    <property type="nucleotide sequence ID" value="XM_003283611.1"/>
</dbReference>
<dbReference type="OrthoDB" id="10053709at2759"/>
<feature type="chain" id="PRO_5003261533" description="G-protein coupled receptors family 2 profile 2 domain-containing protein" evidence="11">
    <location>
        <begin position="25"/>
        <end position="496"/>
    </location>
</feature>
<feature type="transmembrane region" description="Helical" evidence="10">
    <location>
        <begin position="85"/>
        <end position="107"/>
    </location>
</feature>
<dbReference type="InterPro" id="IPR050949">
    <property type="entry name" value="GPCR_Fz/Smo-like"/>
</dbReference>
<feature type="compositionally biased region" description="Low complexity" evidence="9">
    <location>
        <begin position="465"/>
        <end position="496"/>
    </location>
</feature>
<keyword evidence="3 10" id="KW-0812">Transmembrane</keyword>
<keyword evidence="13" id="KW-1185">Reference proteome</keyword>
<feature type="compositionally biased region" description="Polar residues" evidence="9">
    <location>
        <begin position="446"/>
        <end position="459"/>
    </location>
</feature>
<evidence type="ECO:0008006" key="14">
    <source>
        <dbReference type="Google" id="ProtNLM"/>
    </source>
</evidence>
<dbReference type="OMA" id="FALGCWI"/>
<evidence type="ECO:0000313" key="13">
    <source>
        <dbReference type="Proteomes" id="UP000001064"/>
    </source>
</evidence>
<gene>
    <name evidence="12" type="ORF">DICPUDRAFT_147382</name>
</gene>
<organism evidence="12 13">
    <name type="scientific">Dictyostelium purpureum</name>
    <name type="common">Slime mold</name>
    <dbReference type="NCBI Taxonomy" id="5786"/>
    <lineage>
        <taxon>Eukaryota</taxon>
        <taxon>Amoebozoa</taxon>
        <taxon>Evosea</taxon>
        <taxon>Eumycetozoa</taxon>
        <taxon>Dictyostelia</taxon>
        <taxon>Dictyosteliales</taxon>
        <taxon>Dictyosteliaceae</taxon>
        <taxon>Dictyostelium</taxon>
    </lineage>
</organism>
<keyword evidence="5 10" id="KW-1133">Transmembrane helix</keyword>
<keyword evidence="8" id="KW-0325">Glycoprotein</keyword>
<dbReference type="PANTHER" id="PTHR31787:SF4">
    <property type="entry name" value="FRIZZLED_SMOOTHENED-LIKE SANS CRD PROTEIN H"/>
    <property type="match status" value="1"/>
</dbReference>
<comment type="subcellular location">
    <subcellularLocation>
        <location evidence="1">Membrane</location>
        <topology evidence="1">Multi-pass membrane protein</topology>
    </subcellularLocation>
</comment>
<feature type="region of interest" description="Disordered" evidence="9">
    <location>
        <begin position="396"/>
        <end position="496"/>
    </location>
</feature>
<evidence type="ECO:0000256" key="5">
    <source>
        <dbReference type="ARBA" id="ARBA00022989"/>
    </source>
</evidence>
<feature type="compositionally biased region" description="Polar residues" evidence="9">
    <location>
        <begin position="399"/>
        <end position="415"/>
    </location>
</feature>
<keyword evidence="7" id="KW-0675">Receptor</keyword>
<dbReference type="VEuPathDB" id="AmoebaDB:DICPUDRAFT_147382"/>
<dbReference type="EMBL" id="GL870951">
    <property type="protein sequence ID" value="EGC39792.1"/>
    <property type="molecule type" value="Genomic_DNA"/>
</dbReference>
<evidence type="ECO:0000256" key="11">
    <source>
        <dbReference type="SAM" id="SignalP"/>
    </source>
</evidence>
<evidence type="ECO:0000256" key="10">
    <source>
        <dbReference type="SAM" id="Phobius"/>
    </source>
</evidence>
<protein>
    <recommendedName>
        <fullName evidence="14">G-protein coupled receptors family 2 profile 2 domain-containing protein</fullName>
    </recommendedName>
</protein>
<feature type="compositionally biased region" description="Low complexity" evidence="9">
    <location>
        <begin position="416"/>
        <end position="434"/>
    </location>
</feature>
<dbReference type="GO" id="GO:0016020">
    <property type="term" value="C:membrane"/>
    <property type="evidence" value="ECO:0007669"/>
    <property type="project" value="UniProtKB-SubCell"/>
</dbReference>
<comment type="similarity">
    <text evidence="2">Belongs to the G-protein coupled receptor Fz/Smo family.</text>
</comment>
<dbReference type="AlphaFoldDB" id="F0Z8D1"/>
<dbReference type="PANTHER" id="PTHR31787">
    <property type="entry name" value="G-PROTEIN-COUPLED RECEPTOR GPCR FAMILY PROTEIN"/>
    <property type="match status" value="1"/>
</dbReference>
<dbReference type="GeneID" id="10509591"/>
<evidence type="ECO:0000256" key="9">
    <source>
        <dbReference type="SAM" id="MobiDB-lite"/>
    </source>
</evidence>
<dbReference type="FunCoup" id="F0Z8D1">
    <property type="interactions" value="9"/>
</dbReference>
<evidence type="ECO:0000256" key="2">
    <source>
        <dbReference type="ARBA" id="ARBA00008077"/>
    </source>
</evidence>
<evidence type="ECO:0000256" key="8">
    <source>
        <dbReference type="ARBA" id="ARBA00023180"/>
    </source>
</evidence>
<evidence type="ECO:0000256" key="1">
    <source>
        <dbReference type="ARBA" id="ARBA00004141"/>
    </source>
</evidence>
<accession>F0Z8D1</accession>
<dbReference type="Proteomes" id="UP000001064">
    <property type="component" value="Unassembled WGS sequence"/>
</dbReference>
<keyword evidence="4 11" id="KW-0732">Signal</keyword>
<feature type="transmembrane region" description="Helical" evidence="10">
    <location>
        <begin position="203"/>
        <end position="221"/>
    </location>
</feature>
<dbReference type="Gene3D" id="1.20.1070.10">
    <property type="entry name" value="Rhodopsin 7-helix transmembrane proteins"/>
    <property type="match status" value="1"/>
</dbReference>
<evidence type="ECO:0000256" key="4">
    <source>
        <dbReference type="ARBA" id="ARBA00022729"/>
    </source>
</evidence>
<dbReference type="eggNOG" id="ENOG502REBT">
    <property type="taxonomic scope" value="Eukaryota"/>
</dbReference>
<sequence length="496" mass="56633">MKYKILILFFILFINSSSVSLVNSSIVDVSNITYCPPPLLFKNSSNYVEDTKRGYHFVSVNGTVVNCIQPCPSLYFDYKEEWQKMMNMALVVGTFSFFASVFLILTYSPLLNKNYRNRHTIGILAMFFGIFLIMLTDVWNLEKRFEVGCPEIGRYSRQSDPECGATGIIFQFGCVSAVISWTVLAFDLYFSIKKIQFKAFDKYYLVVIYAFSLILTFVPAIGKQYGYTEFALGCWILDFPYQISCFWLPLSLCLISSTVVVLMILFEVYKIIKVSNQKSSIKGHIKPLLCLICNCLEFFYMFGYSLFLKTQMEELEKGMDDYIYCLLDNATSTPGSFECKPKKLGMTAQFIFLISLRLLGVSGIAFFGFNSRVKKIWLDSIIFNNRFMRKYFSLSSSSNTPNFSGNRNNRFSIQYNSGNSNNNNNSNSINLNSNYCVETPEGDPYYNNSETPDGSNEPTTIELPVVNNDNQENNINTVNDSNNDNSNNNNNNNNQV</sequence>
<feature type="signal peptide" evidence="11">
    <location>
        <begin position="1"/>
        <end position="24"/>
    </location>
</feature>
<dbReference type="KEGG" id="dpp:DICPUDRAFT_147382"/>
<evidence type="ECO:0000256" key="6">
    <source>
        <dbReference type="ARBA" id="ARBA00023136"/>
    </source>
</evidence>
<feature type="transmembrane region" description="Helical" evidence="10">
    <location>
        <begin position="287"/>
        <end position="307"/>
    </location>
</feature>
<keyword evidence="6 10" id="KW-0472">Membrane</keyword>
<dbReference type="InParanoid" id="F0Z8D1"/>